<protein>
    <submittedName>
        <fullName evidence="1">Spo0E like sporulation regulatory protein</fullName>
    </submittedName>
</protein>
<sequence>MILEDIEFLIHLIEDARVNLNASAKHRSLTDPSIIEMSQRLDNLINKYYSITETRHIAS</sequence>
<evidence type="ECO:0000313" key="2">
    <source>
        <dbReference type="Proteomes" id="UP000183954"/>
    </source>
</evidence>
<organism evidence="1 2">
    <name type="scientific">Desulfosporosinus lacus DSM 15449</name>
    <dbReference type="NCBI Taxonomy" id="1121420"/>
    <lineage>
        <taxon>Bacteria</taxon>
        <taxon>Bacillati</taxon>
        <taxon>Bacillota</taxon>
        <taxon>Clostridia</taxon>
        <taxon>Eubacteriales</taxon>
        <taxon>Desulfitobacteriaceae</taxon>
        <taxon>Desulfosporosinus</taxon>
    </lineage>
</organism>
<dbReference type="RefSeq" id="WP_073027406.1">
    <property type="nucleotide sequence ID" value="NZ_FQXJ01000003.1"/>
</dbReference>
<dbReference type="InterPro" id="IPR036638">
    <property type="entry name" value="HLH_DNA-bd_sf"/>
</dbReference>
<dbReference type="Proteomes" id="UP000183954">
    <property type="component" value="Unassembled WGS sequence"/>
</dbReference>
<reference evidence="2" key="1">
    <citation type="submission" date="2016-11" db="EMBL/GenBank/DDBJ databases">
        <authorList>
            <person name="Varghese N."/>
            <person name="Submissions S."/>
        </authorList>
    </citation>
    <scope>NUCLEOTIDE SEQUENCE [LARGE SCALE GENOMIC DNA]</scope>
    <source>
        <strain evidence="2">DSM 15449</strain>
    </source>
</reference>
<evidence type="ECO:0000313" key="1">
    <source>
        <dbReference type="EMBL" id="SHH17899.1"/>
    </source>
</evidence>
<dbReference type="OrthoDB" id="2991049at2"/>
<proteinExistence type="predicted"/>
<keyword evidence="2" id="KW-1185">Reference proteome</keyword>
<dbReference type="Pfam" id="PF09388">
    <property type="entry name" value="SpoOE-like"/>
    <property type="match status" value="1"/>
</dbReference>
<dbReference type="InterPro" id="IPR037208">
    <property type="entry name" value="Spo0E-like_sf"/>
</dbReference>
<accession>A0A1M5QW16</accession>
<dbReference type="GO" id="GO:0043937">
    <property type="term" value="P:regulation of sporulation"/>
    <property type="evidence" value="ECO:0007669"/>
    <property type="project" value="InterPro"/>
</dbReference>
<dbReference type="Gene3D" id="4.10.280.10">
    <property type="entry name" value="Helix-loop-helix DNA-binding domain"/>
    <property type="match status" value="1"/>
</dbReference>
<dbReference type="SUPFAM" id="SSF140500">
    <property type="entry name" value="BAS1536-like"/>
    <property type="match status" value="1"/>
</dbReference>
<dbReference type="AlphaFoldDB" id="A0A1M5QW16"/>
<gene>
    <name evidence="1" type="ORF">SAMN02746098_00372</name>
</gene>
<dbReference type="EMBL" id="FQXJ01000003">
    <property type="protein sequence ID" value="SHH17899.1"/>
    <property type="molecule type" value="Genomic_DNA"/>
</dbReference>
<name>A0A1M5QW16_9FIRM</name>
<dbReference type="GO" id="GO:0046983">
    <property type="term" value="F:protein dimerization activity"/>
    <property type="evidence" value="ECO:0007669"/>
    <property type="project" value="InterPro"/>
</dbReference>
<dbReference type="InterPro" id="IPR018540">
    <property type="entry name" value="Spo0E-like"/>
</dbReference>